<sequence length="264" mass="27817">MSVPKPSRAPRTVRERRGSMILTGAIIAVVLAFSAAVSLRDGIVPLWAFLGLTGGGIATGLLLYAVKPAGLRWLLIALVVGLAVALRISAMPGAMAPWLLGVVAGSFLSRDEWPWRRSAEERQRERQPRPLASIRPWSGSGLTASLAEVPIGRRGATETGVLLAAGDVTARVRVDELHRLVTGRAGIAESVDSDDADASGRTVYLTRVDTSSPDSIVGEVLVGLPGDALAFLRITHPMPVGPEAVLTGSDLVAFREWALTVPAP</sequence>
<name>A0A8I0V8F1_9MICO</name>
<keyword evidence="1" id="KW-0472">Membrane</keyword>
<dbReference type="EMBL" id="JADKRP010000001">
    <property type="protein sequence ID" value="MBF4630123.1"/>
    <property type="molecule type" value="Genomic_DNA"/>
</dbReference>
<organism evidence="2 3">
    <name type="scientific">Clavibacter phaseoli</name>
    <dbReference type="NCBI Taxonomy" id="1734031"/>
    <lineage>
        <taxon>Bacteria</taxon>
        <taxon>Bacillati</taxon>
        <taxon>Actinomycetota</taxon>
        <taxon>Actinomycetes</taxon>
        <taxon>Micrococcales</taxon>
        <taxon>Microbacteriaceae</taxon>
        <taxon>Clavibacter</taxon>
    </lineage>
</organism>
<evidence type="ECO:0000256" key="1">
    <source>
        <dbReference type="SAM" id="Phobius"/>
    </source>
</evidence>
<dbReference type="Proteomes" id="UP000634579">
    <property type="component" value="Unassembled WGS sequence"/>
</dbReference>
<evidence type="ECO:0000313" key="3">
    <source>
        <dbReference type="Proteomes" id="UP000634579"/>
    </source>
</evidence>
<evidence type="ECO:0000313" key="2">
    <source>
        <dbReference type="EMBL" id="MBF4630123.1"/>
    </source>
</evidence>
<accession>A0A8I0V8F1</accession>
<keyword evidence="1" id="KW-1133">Transmembrane helix</keyword>
<dbReference type="AlphaFoldDB" id="A0A8I0V8F1"/>
<feature type="transmembrane region" description="Helical" evidence="1">
    <location>
        <begin position="73"/>
        <end position="90"/>
    </location>
</feature>
<protein>
    <submittedName>
        <fullName evidence="2">Uncharacterized protein</fullName>
    </submittedName>
</protein>
<comment type="caution">
    <text evidence="2">The sequence shown here is derived from an EMBL/GenBank/DDBJ whole genome shotgun (WGS) entry which is preliminary data.</text>
</comment>
<gene>
    <name evidence="2" type="ORF">ITJ42_02710</name>
</gene>
<keyword evidence="3" id="KW-1185">Reference proteome</keyword>
<reference evidence="2 3" key="1">
    <citation type="submission" date="2020-10" db="EMBL/GenBank/DDBJ databases">
        <title>Draft genome sequences of plant-associated actinobacteria.</title>
        <authorList>
            <person name="Tarlachkov S.V."/>
            <person name="Starodumova I.P."/>
            <person name="Dorofeeva L.V."/>
            <person name="Prisyazhnaya N.V."/>
            <person name="Roubtsova T.V."/>
            <person name="Chizhov V.N."/>
            <person name="Nadler S.A."/>
            <person name="Subbotin S.A."/>
            <person name="Evtushenko L.I."/>
        </authorList>
    </citation>
    <scope>NUCLEOTIDE SEQUENCE [LARGE SCALE GENOMIC DNA]</scope>
    <source>
        <strain evidence="2 3">VKM Ac-2886</strain>
    </source>
</reference>
<feature type="transmembrane region" description="Helical" evidence="1">
    <location>
        <begin position="46"/>
        <end position="66"/>
    </location>
</feature>
<proteinExistence type="predicted"/>
<feature type="transmembrane region" description="Helical" evidence="1">
    <location>
        <begin position="21"/>
        <end position="40"/>
    </location>
</feature>
<dbReference type="RefSeq" id="WP_194674287.1">
    <property type="nucleotide sequence ID" value="NZ_JADKRP010000001.1"/>
</dbReference>
<keyword evidence="1" id="KW-0812">Transmembrane</keyword>